<gene>
    <name evidence="1" type="ORF">GOQ09_16375</name>
</gene>
<sequence>MTNALAFIVVEDRQNKTLLLCRESAALAEEHLVVLAGTDAGPDYARLCSHYVHLSSNSPEFEKICFRRYFLLAEYLKAHPECREFVLIDSDVLLFRGVGAHIRRVSGKADFSGSYVRPRDGWDPCQISPHVSYWTAMGLQRFIAFVLNTYATPAGRRKLRAIAARFAARGVRGGVSDMTLLHLWAQASGNADPINRVFGGRMIDHNINGGHNLLLNEFQARGGAKRIVYVDGQPSVVTPAGELVGVMALHFQGSAKMAMSHVLHGRVHTAAALTYALQAARRAKNWAFGRGLLAQRAAAAGRFAGASAPK</sequence>
<organism evidence="1 2">
    <name type="scientific">Variovorax paradoxus</name>
    <dbReference type="NCBI Taxonomy" id="34073"/>
    <lineage>
        <taxon>Bacteria</taxon>
        <taxon>Pseudomonadati</taxon>
        <taxon>Pseudomonadota</taxon>
        <taxon>Betaproteobacteria</taxon>
        <taxon>Burkholderiales</taxon>
        <taxon>Comamonadaceae</taxon>
        <taxon>Variovorax</taxon>
    </lineage>
</organism>
<dbReference type="OrthoDB" id="7299295at2"/>
<dbReference type="AlphaFoldDB" id="A0A6I6HJP8"/>
<reference evidence="1 2" key="1">
    <citation type="submission" date="2019-12" db="EMBL/GenBank/DDBJ databases">
        <title>Hybrid Genome Assemblies of two High G+C Isolates from Undergraduate Microbiology Courses.</title>
        <authorList>
            <person name="Ne Ville C.J."/>
            <person name="Enright D."/>
            <person name="Hernandez I."/>
            <person name="Dodsworth J."/>
            <person name="Orwin P.M."/>
        </authorList>
    </citation>
    <scope>NUCLEOTIDE SEQUENCE [LARGE SCALE GENOMIC DNA]</scope>
    <source>
        <strain evidence="1 2">CSUSB</strain>
    </source>
</reference>
<name>A0A6I6HJP8_VARPD</name>
<dbReference type="RefSeq" id="WP_157614473.1">
    <property type="nucleotide sequence ID" value="NZ_CP046622.1"/>
</dbReference>
<evidence type="ECO:0008006" key="3">
    <source>
        <dbReference type="Google" id="ProtNLM"/>
    </source>
</evidence>
<accession>A0A6I6HJP8</accession>
<proteinExistence type="predicted"/>
<evidence type="ECO:0000313" key="2">
    <source>
        <dbReference type="Proteomes" id="UP000425817"/>
    </source>
</evidence>
<dbReference type="EMBL" id="CP046622">
    <property type="protein sequence ID" value="QGW83053.1"/>
    <property type="molecule type" value="Genomic_DNA"/>
</dbReference>
<evidence type="ECO:0000313" key="1">
    <source>
        <dbReference type="EMBL" id="QGW83053.1"/>
    </source>
</evidence>
<protein>
    <recommendedName>
        <fullName evidence="3">Glycosyl transferase family 8</fullName>
    </recommendedName>
</protein>
<dbReference type="Proteomes" id="UP000425817">
    <property type="component" value="Chromosome"/>
</dbReference>